<dbReference type="PANTHER" id="PTHR13420:SF7">
    <property type="entry name" value="UPF0235 PROTEIN C15ORF40"/>
    <property type="match status" value="1"/>
</dbReference>
<evidence type="ECO:0000313" key="3">
    <source>
        <dbReference type="EMBL" id="MFC6200268.1"/>
    </source>
</evidence>
<evidence type="ECO:0000313" key="4">
    <source>
        <dbReference type="Proteomes" id="UP001596303"/>
    </source>
</evidence>
<dbReference type="NCBIfam" id="TIGR00251">
    <property type="entry name" value="DUF167 family protein"/>
    <property type="match status" value="1"/>
</dbReference>
<dbReference type="Gene3D" id="3.30.1200.10">
    <property type="entry name" value="YggU-like"/>
    <property type="match status" value="1"/>
</dbReference>
<dbReference type="SMART" id="SM01152">
    <property type="entry name" value="DUF167"/>
    <property type="match status" value="1"/>
</dbReference>
<evidence type="ECO:0000256" key="1">
    <source>
        <dbReference type="ARBA" id="ARBA00010364"/>
    </source>
</evidence>
<dbReference type="InterPro" id="IPR036591">
    <property type="entry name" value="YggU-like_sf"/>
</dbReference>
<accession>A0ABW1SG40</accession>
<comment type="similarity">
    <text evidence="1 2">Belongs to the UPF0235 family.</text>
</comment>
<protein>
    <recommendedName>
        <fullName evidence="2">UPF0235 protein ACFQDM_19520</fullName>
    </recommendedName>
</protein>
<sequence>MADCLPLRTLDDNNTILTVRVTPKSSKDALDAIAKDDADRAFLKVKVRAVPENGAANKAVCKLLAKELGLAKSHVRLHSGETSRLKQVLISARLEDIQHKLLNALRG</sequence>
<comment type="caution">
    <text evidence="3">The sequence shown here is derived from an EMBL/GenBank/DDBJ whole genome shotgun (WGS) entry which is preliminary data.</text>
</comment>
<reference evidence="4" key="1">
    <citation type="journal article" date="2019" name="Int. J. Syst. Evol. Microbiol.">
        <title>The Global Catalogue of Microorganisms (GCM) 10K type strain sequencing project: providing services to taxonomists for standard genome sequencing and annotation.</title>
        <authorList>
            <consortium name="The Broad Institute Genomics Platform"/>
            <consortium name="The Broad Institute Genome Sequencing Center for Infectious Disease"/>
            <person name="Wu L."/>
            <person name="Ma J."/>
        </authorList>
    </citation>
    <scope>NUCLEOTIDE SEQUENCE [LARGE SCALE GENOMIC DNA]</scope>
    <source>
        <strain evidence="4">CGMCC-1.15741</strain>
    </source>
</reference>
<evidence type="ECO:0000256" key="2">
    <source>
        <dbReference type="HAMAP-Rule" id="MF_00634"/>
    </source>
</evidence>
<dbReference type="HAMAP" id="MF_00634">
    <property type="entry name" value="UPF0235"/>
    <property type="match status" value="1"/>
</dbReference>
<proteinExistence type="inferred from homology"/>
<name>A0ABW1SG40_9PROT</name>
<dbReference type="PANTHER" id="PTHR13420">
    <property type="entry name" value="UPF0235 PROTEIN C15ORF40"/>
    <property type="match status" value="1"/>
</dbReference>
<dbReference type="EMBL" id="JBHSSW010000066">
    <property type="protein sequence ID" value="MFC6200268.1"/>
    <property type="molecule type" value="Genomic_DNA"/>
</dbReference>
<dbReference type="Pfam" id="PF02594">
    <property type="entry name" value="DUF167"/>
    <property type="match status" value="1"/>
</dbReference>
<keyword evidence="4" id="KW-1185">Reference proteome</keyword>
<dbReference type="InterPro" id="IPR003746">
    <property type="entry name" value="DUF167"/>
</dbReference>
<organism evidence="3 4">
    <name type="scientific">Ponticaulis profundi</name>
    <dbReference type="NCBI Taxonomy" id="2665222"/>
    <lineage>
        <taxon>Bacteria</taxon>
        <taxon>Pseudomonadati</taxon>
        <taxon>Pseudomonadota</taxon>
        <taxon>Alphaproteobacteria</taxon>
        <taxon>Hyphomonadales</taxon>
        <taxon>Hyphomonadaceae</taxon>
        <taxon>Ponticaulis</taxon>
    </lineage>
</organism>
<gene>
    <name evidence="3" type="ORF">ACFQDM_19520</name>
</gene>
<dbReference type="SUPFAM" id="SSF69786">
    <property type="entry name" value="YggU-like"/>
    <property type="match status" value="1"/>
</dbReference>
<dbReference type="Proteomes" id="UP001596303">
    <property type="component" value="Unassembled WGS sequence"/>
</dbReference>